<accession>A0A1Q4HXL2</accession>
<dbReference type="Proteomes" id="UP000186438">
    <property type="component" value="Unassembled WGS sequence"/>
</dbReference>
<feature type="domain" description="PPE" evidence="3">
    <location>
        <begin position="5"/>
        <end position="168"/>
    </location>
</feature>
<evidence type="ECO:0000259" key="3">
    <source>
        <dbReference type="Pfam" id="PF00823"/>
    </source>
</evidence>
<dbReference type="InterPro" id="IPR038332">
    <property type="entry name" value="PPE_sf"/>
</dbReference>
<dbReference type="OrthoDB" id="4753779at2"/>
<comment type="caution">
    <text evidence="5">The sequence shown here is derived from an EMBL/GenBank/DDBJ whole genome shotgun (WGS) entry which is preliminary data.</text>
</comment>
<dbReference type="FunFam" id="1.20.1260.20:FF:000001">
    <property type="entry name" value="PPE family protein PPE41"/>
    <property type="match status" value="1"/>
</dbReference>
<organism evidence="5 6">
    <name type="scientific">Mycobacterium paraffinicum</name>
    <dbReference type="NCBI Taxonomy" id="53378"/>
    <lineage>
        <taxon>Bacteria</taxon>
        <taxon>Bacillati</taxon>
        <taxon>Actinomycetota</taxon>
        <taxon>Actinomycetes</taxon>
        <taxon>Mycobacteriales</taxon>
        <taxon>Mycobacteriaceae</taxon>
        <taxon>Mycobacterium</taxon>
    </lineage>
</organism>
<dbReference type="InterPro" id="IPR022171">
    <property type="entry name" value="PPE_C"/>
</dbReference>
<feature type="compositionally biased region" description="Basic and acidic residues" evidence="2">
    <location>
        <begin position="367"/>
        <end position="386"/>
    </location>
</feature>
<dbReference type="AlphaFoldDB" id="A0A1Q4HXL2"/>
<protein>
    <submittedName>
        <fullName evidence="5">PPE family protein</fullName>
    </submittedName>
</protein>
<dbReference type="Gene3D" id="1.20.1260.20">
    <property type="entry name" value="PPE superfamily"/>
    <property type="match status" value="1"/>
</dbReference>
<dbReference type="Pfam" id="PF12484">
    <property type="entry name" value="PPE-SVP"/>
    <property type="match status" value="1"/>
</dbReference>
<dbReference type="PANTHER" id="PTHR46766:SF1">
    <property type="entry name" value="GLUTAMINE-RICH PROTEIN 2"/>
    <property type="match status" value="1"/>
</dbReference>
<feature type="compositionally biased region" description="Low complexity" evidence="2">
    <location>
        <begin position="343"/>
        <end position="366"/>
    </location>
</feature>
<dbReference type="SUPFAM" id="SSF140459">
    <property type="entry name" value="PE/PPE dimer-like"/>
    <property type="match status" value="1"/>
</dbReference>
<reference evidence="5 6" key="1">
    <citation type="submission" date="2016-11" db="EMBL/GenBank/DDBJ databases">
        <title>Genome sequences of unsequenced Mycobacteria.</title>
        <authorList>
            <person name="Greninger A.L."/>
            <person name="Fang F."/>
            <person name="Jerome K.R."/>
        </authorList>
    </citation>
    <scope>NUCLEOTIDE SEQUENCE [LARGE SCALE GENOMIC DNA]</scope>
    <source>
        <strain evidence="5 6">M11</strain>
    </source>
</reference>
<comment type="similarity">
    <text evidence="1">Belongs to the mycobacterial PPE family.</text>
</comment>
<dbReference type="STRING" id="53378.BRW65_09260"/>
<feature type="region of interest" description="Disordered" evidence="2">
    <location>
        <begin position="342"/>
        <end position="404"/>
    </location>
</feature>
<dbReference type="Pfam" id="PF00823">
    <property type="entry name" value="PPE"/>
    <property type="match status" value="1"/>
</dbReference>
<keyword evidence="6" id="KW-1185">Reference proteome</keyword>
<proteinExistence type="inferred from homology"/>
<name>A0A1Q4HXL2_9MYCO</name>
<gene>
    <name evidence="5" type="ORF">BRW65_09260</name>
</gene>
<evidence type="ECO:0000256" key="2">
    <source>
        <dbReference type="SAM" id="MobiDB-lite"/>
    </source>
</evidence>
<dbReference type="PANTHER" id="PTHR46766">
    <property type="entry name" value="GLUTAMINE-RICH PROTEIN 2"/>
    <property type="match status" value="1"/>
</dbReference>
<dbReference type="EMBL" id="MPNT01000006">
    <property type="protein sequence ID" value="OJZ74441.1"/>
    <property type="molecule type" value="Genomic_DNA"/>
</dbReference>
<dbReference type="InterPro" id="IPR000030">
    <property type="entry name" value="PPE_dom"/>
</dbReference>
<evidence type="ECO:0000313" key="5">
    <source>
        <dbReference type="EMBL" id="OJZ74441.1"/>
    </source>
</evidence>
<evidence type="ECO:0000313" key="6">
    <source>
        <dbReference type="Proteomes" id="UP000186438"/>
    </source>
</evidence>
<evidence type="ECO:0000259" key="4">
    <source>
        <dbReference type="Pfam" id="PF12484"/>
    </source>
</evidence>
<evidence type="ECO:0000256" key="1">
    <source>
        <dbReference type="ARBA" id="ARBA00010652"/>
    </source>
</evidence>
<dbReference type="RefSeq" id="WP_073873832.1">
    <property type="nucleotide sequence ID" value="NZ_MPNT01000006.1"/>
</dbReference>
<sequence>MIPAFLFFPPEINSALMYGGAGPGPLLTAAAAWEALAADLAAAAASFESVVTGVASGPWTGPSAAAMLAASTPYLQWLISAAGQAEMAAAQATAAAAAYEAAFMATVPTPEVLANRIRLLALIATNFFGQNTAAIAATEIEYMEMWAQDVAAMVGYHIGAQTVAATLPTFSVPPTLLSGLASVVTAPLSFASQAFGAFSSLGTAFVSELQSVLGAFFPGLSSVTSLLSSMPVTTMTALAPIGMYPASALMSPMMVLAHSAEPVAPAVAGVTTVAAEAPQALAGGVQGLQSAGGLGVATAGLGTARFVGSITVPPTWEGSMPVPAVLTSLAVPALGAQLPTPIATGPTSSGASAATGSGSTAAMAMAVDDRGTDDNKTDKRGRRGGENPHVVQSRPKVVPRTKGG</sequence>
<dbReference type="GO" id="GO:0052572">
    <property type="term" value="P:response to host immune response"/>
    <property type="evidence" value="ECO:0007669"/>
    <property type="project" value="TreeGrafter"/>
</dbReference>
<feature type="domain" description="PPE family C-terminal" evidence="4">
    <location>
        <begin position="298"/>
        <end position="400"/>
    </location>
</feature>